<keyword evidence="1" id="KW-0732">Signal</keyword>
<reference evidence="3" key="1">
    <citation type="submission" date="2022-11" db="UniProtKB">
        <authorList>
            <consortium name="WormBaseParasite"/>
        </authorList>
    </citation>
    <scope>IDENTIFICATION</scope>
</reference>
<evidence type="ECO:0000313" key="2">
    <source>
        <dbReference type="Proteomes" id="UP000887574"/>
    </source>
</evidence>
<proteinExistence type="predicted"/>
<dbReference type="AlphaFoldDB" id="A0A915DCD1"/>
<organism evidence="2 3">
    <name type="scientific">Ditylenchus dipsaci</name>
    <dbReference type="NCBI Taxonomy" id="166011"/>
    <lineage>
        <taxon>Eukaryota</taxon>
        <taxon>Metazoa</taxon>
        <taxon>Ecdysozoa</taxon>
        <taxon>Nematoda</taxon>
        <taxon>Chromadorea</taxon>
        <taxon>Rhabditida</taxon>
        <taxon>Tylenchina</taxon>
        <taxon>Tylenchomorpha</taxon>
        <taxon>Sphaerularioidea</taxon>
        <taxon>Anguinidae</taxon>
        <taxon>Anguininae</taxon>
        <taxon>Ditylenchus</taxon>
    </lineage>
</organism>
<accession>A0A915DCD1</accession>
<dbReference type="Proteomes" id="UP000887574">
    <property type="component" value="Unplaced"/>
</dbReference>
<sequence length="156" mass="17082">MIFGGQTTTTTLSIIFGIGLALVSGSNSQDLQLHNTFSPKVEWSCWRKQLHVSITSNTPFHGLATTTKANSSRSSMPSNAPSKAMLNKEEGRISVQLEVHEHPFILMSHDHFYNISCQLTEESDMTTTLPPTTKSLLEADGLLVVQQQAAPQAVTR</sequence>
<evidence type="ECO:0000313" key="3">
    <source>
        <dbReference type="WBParaSite" id="jg18158"/>
    </source>
</evidence>
<name>A0A915DCD1_9BILA</name>
<keyword evidence="2" id="KW-1185">Reference proteome</keyword>
<feature type="signal peptide" evidence="1">
    <location>
        <begin position="1"/>
        <end position="25"/>
    </location>
</feature>
<dbReference type="WBParaSite" id="jg18158">
    <property type="protein sequence ID" value="jg18158"/>
    <property type="gene ID" value="jg18158"/>
</dbReference>
<evidence type="ECO:0000256" key="1">
    <source>
        <dbReference type="SAM" id="SignalP"/>
    </source>
</evidence>
<protein>
    <submittedName>
        <fullName evidence="3">Uncharacterized protein</fullName>
    </submittedName>
</protein>
<feature type="chain" id="PRO_5036746839" evidence="1">
    <location>
        <begin position="26"/>
        <end position="156"/>
    </location>
</feature>